<evidence type="ECO:0000259" key="10">
    <source>
        <dbReference type="PROSITE" id="PS50894"/>
    </source>
</evidence>
<dbReference type="PANTHER" id="PTHR43395">
    <property type="entry name" value="SENSOR HISTIDINE KINASE CHEA"/>
    <property type="match status" value="1"/>
</dbReference>
<evidence type="ECO:0000256" key="3">
    <source>
        <dbReference type="ARBA" id="ARBA00022553"/>
    </source>
</evidence>
<dbReference type="EMBL" id="CP036498">
    <property type="protein sequence ID" value="QUS42023.1"/>
    <property type="molecule type" value="Genomic_DNA"/>
</dbReference>
<dbReference type="InterPro" id="IPR005467">
    <property type="entry name" value="His_kinase_dom"/>
</dbReference>
<keyword evidence="6" id="KW-0902">Two-component regulatory system</keyword>
<dbReference type="SMART" id="SM00260">
    <property type="entry name" value="CheW"/>
    <property type="match status" value="1"/>
</dbReference>
<protein>
    <recommendedName>
        <fullName evidence="2">histidine kinase</fullName>
        <ecNumber evidence="2">2.7.13.3</ecNumber>
    </recommendedName>
</protein>
<dbReference type="Pfam" id="PF01627">
    <property type="entry name" value="Hpt"/>
    <property type="match status" value="1"/>
</dbReference>
<dbReference type="InterPro" id="IPR037006">
    <property type="entry name" value="CheA-like_homodim_sf"/>
</dbReference>
<dbReference type="PROSITE" id="PS50894">
    <property type="entry name" value="HPT"/>
    <property type="match status" value="1"/>
</dbReference>
<keyword evidence="5" id="KW-0418">Kinase</keyword>
<dbReference type="InterPro" id="IPR003594">
    <property type="entry name" value="HATPase_dom"/>
</dbReference>
<dbReference type="Pfam" id="PF02895">
    <property type="entry name" value="H-kinase_dim"/>
    <property type="match status" value="1"/>
</dbReference>
<name>A0ABX8AE40_9BRAD</name>
<dbReference type="InterPro" id="IPR036890">
    <property type="entry name" value="HATPase_C_sf"/>
</dbReference>
<dbReference type="CDD" id="cd00088">
    <property type="entry name" value="HPT"/>
    <property type="match status" value="1"/>
</dbReference>
<dbReference type="InterPro" id="IPR051315">
    <property type="entry name" value="Bact_Chemotaxis_CheA"/>
</dbReference>
<dbReference type="SUPFAM" id="SSF50341">
    <property type="entry name" value="CheW-like"/>
    <property type="match status" value="1"/>
</dbReference>
<evidence type="ECO:0000256" key="6">
    <source>
        <dbReference type="ARBA" id="ARBA00023012"/>
    </source>
</evidence>
<dbReference type="EC" id="2.7.13.3" evidence="2"/>
<evidence type="ECO:0000259" key="8">
    <source>
        <dbReference type="PROSITE" id="PS50109"/>
    </source>
</evidence>
<keyword evidence="12" id="KW-1185">Reference proteome</keyword>
<dbReference type="PROSITE" id="PS50109">
    <property type="entry name" value="HIS_KIN"/>
    <property type="match status" value="1"/>
</dbReference>
<dbReference type="Gene3D" id="1.10.287.560">
    <property type="entry name" value="Histidine kinase CheA-like, homodimeric domain"/>
    <property type="match status" value="1"/>
</dbReference>
<evidence type="ECO:0000259" key="9">
    <source>
        <dbReference type="PROSITE" id="PS50851"/>
    </source>
</evidence>
<dbReference type="SUPFAM" id="SSF47384">
    <property type="entry name" value="Homodimeric domain of signal transducing histidine kinase"/>
    <property type="match status" value="1"/>
</dbReference>
<proteinExistence type="predicted"/>
<dbReference type="InterPro" id="IPR036097">
    <property type="entry name" value="HisK_dim/P_sf"/>
</dbReference>
<evidence type="ECO:0000256" key="4">
    <source>
        <dbReference type="ARBA" id="ARBA00022679"/>
    </source>
</evidence>
<dbReference type="SUPFAM" id="SSF55874">
    <property type="entry name" value="ATPase domain of HSP90 chaperone/DNA topoisomerase II/histidine kinase"/>
    <property type="match status" value="1"/>
</dbReference>
<dbReference type="RefSeq" id="WP_211910759.1">
    <property type="nucleotide sequence ID" value="NZ_CP036498.1"/>
</dbReference>
<dbReference type="PROSITE" id="PS50851">
    <property type="entry name" value="CHEW"/>
    <property type="match status" value="1"/>
</dbReference>
<dbReference type="InterPro" id="IPR036061">
    <property type="entry name" value="CheW-like_dom_sf"/>
</dbReference>
<dbReference type="InterPro" id="IPR002545">
    <property type="entry name" value="CheW-lke_dom"/>
</dbReference>
<reference evidence="11 12" key="1">
    <citation type="submission" date="2019-02" db="EMBL/GenBank/DDBJ databases">
        <title>Emended description of the genus Rhodopseudomonas and description of Rhodopseudomonas albus sp. nov., a non-phototrophic, heavy-metal-tolerant bacterium isolated from garden soil.</title>
        <authorList>
            <person name="Bao Z."/>
            <person name="Cao W.W."/>
            <person name="Sato Y."/>
            <person name="Nishizawa T."/>
            <person name="Zhao J."/>
            <person name="Guo Y."/>
            <person name="Ohta H."/>
        </authorList>
    </citation>
    <scope>NUCLEOTIDE SEQUENCE [LARGE SCALE GENOMIC DNA]</scope>
    <source>
        <strain evidence="11 12">SK50-23</strain>
    </source>
</reference>
<gene>
    <name evidence="11" type="ORF">RPMA_26750</name>
</gene>
<dbReference type="Gene3D" id="2.30.30.40">
    <property type="entry name" value="SH3 Domains"/>
    <property type="match status" value="1"/>
</dbReference>
<dbReference type="InterPro" id="IPR036641">
    <property type="entry name" value="HPT_dom_sf"/>
</dbReference>
<dbReference type="SUPFAM" id="SSF47226">
    <property type="entry name" value="Histidine-containing phosphotransfer domain, HPT domain"/>
    <property type="match status" value="1"/>
</dbReference>
<comment type="catalytic activity">
    <reaction evidence="1">
        <text>ATP + protein L-histidine = ADP + protein N-phospho-L-histidine.</text>
        <dbReference type="EC" id="2.7.13.3"/>
    </reaction>
</comment>
<dbReference type="SMART" id="SM00073">
    <property type="entry name" value="HPT"/>
    <property type="match status" value="1"/>
</dbReference>
<dbReference type="PANTHER" id="PTHR43395:SF1">
    <property type="entry name" value="CHEMOTAXIS PROTEIN CHEA"/>
    <property type="match status" value="1"/>
</dbReference>
<dbReference type="Pfam" id="PF02518">
    <property type="entry name" value="HATPase_c"/>
    <property type="match status" value="1"/>
</dbReference>
<evidence type="ECO:0000256" key="1">
    <source>
        <dbReference type="ARBA" id="ARBA00000085"/>
    </source>
</evidence>
<dbReference type="InterPro" id="IPR004358">
    <property type="entry name" value="Sig_transdc_His_kin-like_C"/>
</dbReference>
<dbReference type="SMART" id="SM01231">
    <property type="entry name" value="H-kinase_dim"/>
    <property type="match status" value="1"/>
</dbReference>
<dbReference type="PRINTS" id="PR00344">
    <property type="entry name" value="BCTRLSENSOR"/>
</dbReference>
<feature type="domain" description="CheW-like" evidence="9">
    <location>
        <begin position="597"/>
        <end position="727"/>
    </location>
</feature>
<evidence type="ECO:0000256" key="2">
    <source>
        <dbReference type="ARBA" id="ARBA00012438"/>
    </source>
</evidence>
<dbReference type="Pfam" id="PF01584">
    <property type="entry name" value="CheW"/>
    <property type="match status" value="1"/>
</dbReference>
<feature type="domain" description="Histidine kinase" evidence="8">
    <location>
        <begin position="393"/>
        <end position="595"/>
    </location>
</feature>
<accession>A0ABX8AE40</accession>
<sequence>MDEFVEQFLVEARELVEQATVALDALDRGGEKPREIDSLFRAVHTLKGAAGIVEFDAMGRAMHAVEDVLSRLRTSPESMPSTLVVDSYASIDQVTRWLDEMQASGEPPKNADAAADAIIRRFDRSSHGSGTEPSQVADPWLDRLRKAHPVRFVESVCAFLYCPAQDAFFAGEDPLAVAAAAPGAKTMDLWLANDVAFDEFDPFSCALQIVVLSDAQASETRNFFRDQIDRVEIIDLKGPASSPLSPTARAVLDAQLKMLAFDAQHGDEGRVEAAARVAVNVLRISGLQENASAVETALAAPSVDRRREGVMGRIRDAVVQRDDVIIQHEPAPQAAVAATRSLRVDMDRIDALVNLTGELTVVKNAIGHITGSPPDQVDANAIRVDLRKQHDLLERLVQQLQSAVLQVRVLPLRHVFQRFPRLVREISATLGKPVAFVMEGEAVEADATVVESLFEPLLHLVRNAVGHGVEHAVDRSVMGKPATARITLRAHRQLQNVVVEIEDDGKGIDIERVRQTAAARQLASTDELARMTEADVVALIFAPGFSTAAEVTGLSGRGVGMDAVKNAVERMGGTVTVETRAGRGTIFRLVLPFSVMMTRVMTAEVSGQVFGVPLEAVVETASVARGAISTIGAGRAIVLRNRTLPVLTLAAELGLPASFETASEARLIVIANSDQLVAVEVDRLGERMDVMLKPLEGLLQGMTGVAGTTLLGDGRVLLVLDVQGLFA</sequence>
<organism evidence="11 12">
    <name type="scientific">Tardiphaga alba</name>
    <dbReference type="NCBI Taxonomy" id="340268"/>
    <lineage>
        <taxon>Bacteria</taxon>
        <taxon>Pseudomonadati</taxon>
        <taxon>Pseudomonadota</taxon>
        <taxon>Alphaproteobacteria</taxon>
        <taxon>Hyphomicrobiales</taxon>
        <taxon>Nitrobacteraceae</taxon>
        <taxon>Tardiphaga</taxon>
    </lineage>
</organism>
<evidence type="ECO:0000256" key="5">
    <source>
        <dbReference type="ARBA" id="ARBA00022777"/>
    </source>
</evidence>
<keyword evidence="4" id="KW-0808">Transferase</keyword>
<keyword evidence="3 7" id="KW-0597">Phosphoprotein</keyword>
<dbReference type="Gene3D" id="3.30.565.10">
    <property type="entry name" value="Histidine kinase-like ATPase, C-terminal domain"/>
    <property type="match status" value="1"/>
</dbReference>
<evidence type="ECO:0000313" key="11">
    <source>
        <dbReference type="EMBL" id="QUS42023.1"/>
    </source>
</evidence>
<feature type="domain" description="HPt" evidence="10">
    <location>
        <begin position="1"/>
        <end position="101"/>
    </location>
</feature>
<evidence type="ECO:0000313" key="12">
    <source>
        <dbReference type="Proteomes" id="UP000682843"/>
    </source>
</evidence>
<dbReference type="Gene3D" id="1.20.120.160">
    <property type="entry name" value="HPT domain"/>
    <property type="match status" value="1"/>
</dbReference>
<dbReference type="InterPro" id="IPR004105">
    <property type="entry name" value="CheA-like_dim"/>
</dbReference>
<dbReference type="Proteomes" id="UP000682843">
    <property type="component" value="Chromosome"/>
</dbReference>
<dbReference type="SMART" id="SM00387">
    <property type="entry name" value="HATPase_c"/>
    <property type="match status" value="1"/>
</dbReference>
<feature type="modified residue" description="Phosphohistidine" evidence="7">
    <location>
        <position position="44"/>
    </location>
</feature>
<dbReference type="InterPro" id="IPR008207">
    <property type="entry name" value="Sig_transdc_His_kin_Hpt_dom"/>
</dbReference>
<evidence type="ECO:0000256" key="7">
    <source>
        <dbReference type="PROSITE-ProRule" id="PRU00110"/>
    </source>
</evidence>